<sequence length="313" mass="35341">MKLIIVLLLLSLLACNNPNNSQHPASKNDSVTTFTVTTPLRPGENIVLNQPYTDTLEFIKFNDDGDYYLCFVKKNTDTIGLIYDSEYHFVRGDEIAITWKMDSIRYAGDSEVLDYTAFLVAAKRIKGLTLTDKNISFLSGTKKYDATIKDSLNTMVINEAYCKTITDPEKAALAYVATFVGNECSWDGQATPERSNLKCKILSALDLGYQCSHTHLDFLKYWFRKDNTVLQELQNCPTTPDGATIQDSFKNINITTKGNTINITYTVEAINIREGKSWSWTETDQFRFDTDQLQLIKKDKSAVKETSFVISGN</sequence>
<comment type="caution">
    <text evidence="2">The sequence shown here is derived from an EMBL/GenBank/DDBJ whole genome shotgun (WGS) entry which is preliminary data.</text>
</comment>
<reference evidence="3" key="1">
    <citation type="journal article" date="2019" name="Int. J. Syst. Evol. Microbiol.">
        <title>The Global Catalogue of Microorganisms (GCM) 10K type strain sequencing project: providing services to taxonomists for standard genome sequencing and annotation.</title>
        <authorList>
            <consortium name="The Broad Institute Genomics Platform"/>
            <consortium name="The Broad Institute Genome Sequencing Center for Infectious Disease"/>
            <person name="Wu L."/>
            <person name="Ma J."/>
        </authorList>
    </citation>
    <scope>NUCLEOTIDE SEQUENCE [LARGE SCALE GENOMIC DNA]</scope>
    <source>
        <strain evidence="3">KCTC 23299</strain>
    </source>
</reference>
<dbReference type="RefSeq" id="WP_386099684.1">
    <property type="nucleotide sequence ID" value="NZ_JBHUOZ010000003.1"/>
</dbReference>
<proteinExistence type="predicted"/>
<protein>
    <submittedName>
        <fullName evidence="2">Uncharacterized protein</fullName>
    </submittedName>
</protein>
<dbReference type="PROSITE" id="PS51257">
    <property type="entry name" value="PROKAR_LIPOPROTEIN"/>
    <property type="match status" value="1"/>
</dbReference>
<organism evidence="2 3">
    <name type="scientific">Terrimonas rubra</name>
    <dbReference type="NCBI Taxonomy" id="1035890"/>
    <lineage>
        <taxon>Bacteria</taxon>
        <taxon>Pseudomonadati</taxon>
        <taxon>Bacteroidota</taxon>
        <taxon>Chitinophagia</taxon>
        <taxon>Chitinophagales</taxon>
        <taxon>Chitinophagaceae</taxon>
        <taxon>Terrimonas</taxon>
    </lineage>
</organism>
<evidence type="ECO:0000313" key="2">
    <source>
        <dbReference type="EMBL" id="MFD2920742.1"/>
    </source>
</evidence>
<gene>
    <name evidence="2" type="ORF">ACFS6H_13540</name>
</gene>
<feature type="chain" id="PRO_5045301103" evidence="1">
    <location>
        <begin position="22"/>
        <end position="313"/>
    </location>
</feature>
<name>A0ABW6A7L2_9BACT</name>
<dbReference type="EMBL" id="JBHUOZ010000003">
    <property type="protein sequence ID" value="MFD2920742.1"/>
    <property type="molecule type" value="Genomic_DNA"/>
</dbReference>
<keyword evidence="3" id="KW-1185">Reference proteome</keyword>
<evidence type="ECO:0000256" key="1">
    <source>
        <dbReference type="SAM" id="SignalP"/>
    </source>
</evidence>
<keyword evidence="1" id="KW-0732">Signal</keyword>
<dbReference type="Proteomes" id="UP001597511">
    <property type="component" value="Unassembled WGS sequence"/>
</dbReference>
<accession>A0ABW6A7L2</accession>
<evidence type="ECO:0000313" key="3">
    <source>
        <dbReference type="Proteomes" id="UP001597511"/>
    </source>
</evidence>
<feature type="signal peptide" evidence="1">
    <location>
        <begin position="1"/>
        <end position="21"/>
    </location>
</feature>